<dbReference type="PANTHER" id="PTHR22803">
    <property type="entry name" value="MANNOSE, PHOSPHOLIPASE, LECTIN RECEPTOR RELATED"/>
    <property type="match status" value="1"/>
</dbReference>
<dbReference type="SMART" id="SM00034">
    <property type="entry name" value="CLECT"/>
    <property type="match status" value="1"/>
</dbReference>
<name>A0AA88Q7G1_9TELE</name>
<comment type="caution">
    <text evidence="3">The sequence shown here is derived from an EMBL/GenBank/DDBJ whole genome shotgun (WGS) entry which is preliminary data.</text>
</comment>
<dbReference type="InterPro" id="IPR016186">
    <property type="entry name" value="C-type_lectin-like/link_sf"/>
</dbReference>
<proteinExistence type="predicted"/>
<dbReference type="SUPFAM" id="SSF56436">
    <property type="entry name" value="C-type lectin-like"/>
    <property type="match status" value="1"/>
</dbReference>
<evidence type="ECO:0000313" key="4">
    <source>
        <dbReference type="Proteomes" id="UP001187343"/>
    </source>
</evidence>
<gene>
    <name evidence="3" type="ORF">Q8A67_000080</name>
</gene>
<dbReference type="GO" id="GO:0030246">
    <property type="term" value="F:carbohydrate binding"/>
    <property type="evidence" value="ECO:0007669"/>
    <property type="project" value="UniProtKB-KW"/>
</dbReference>
<protein>
    <recommendedName>
        <fullName evidence="2">C-type lectin domain-containing protein</fullName>
    </recommendedName>
</protein>
<dbReference type="InterPro" id="IPR050111">
    <property type="entry name" value="C-type_lectin/snaclec_domain"/>
</dbReference>
<evidence type="ECO:0000256" key="1">
    <source>
        <dbReference type="ARBA" id="ARBA00022734"/>
    </source>
</evidence>
<sequence>MTSQATPPAGQDTTALQPTPQIAPAQAPEMSINQPAEICACPSQAVQPQPQVSPRPVRILLVEKLVFYAQLKKDFLCCGEVWCLIWRLWRKFEVSISVFIFLGLPFAGNFEIKSPKSWMPWRKEMFHFQAASKQGYMWGPDGLFISDEKMSWSESRQYCRNHGADLVIISSEEKQRHISSVIKERLWIGLSDNEQEGNMKWVDNSPLKQGFWVEGEPNNYHGKSEDCVEIRPSYPVLSSWNDLTCSDKIKGICEK</sequence>
<dbReference type="PROSITE" id="PS50041">
    <property type="entry name" value="C_TYPE_LECTIN_2"/>
    <property type="match status" value="1"/>
</dbReference>
<dbReference type="EMBL" id="JAUYZG010000001">
    <property type="protein sequence ID" value="KAK2915706.1"/>
    <property type="molecule type" value="Genomic_DNA"/>
</dbReference>
<dbReference type="InterPro" id="IPR016187">
    <property type="entry name" value="CTDL_fold"/>
</dbReference>
<feature type="domain" description="C-type lectin" evidence="2">
    <location>
        <begin position="138"/>
        <end position="254"/>
    </location>
</feature>
<keyword evidence="4" id="KW-1185">Reference proteome</keyword>
<dbReference type="CDD" id="cd03590">
    <property type="entry name" value="CLECT_DC-SIGN_like"/>
    <property type="match status" value="1"/>
</dbReference>
<dbReference type="AlphaFoldDB" id="A0AA88Q7G1"/>
<dbReference type="Gene3D" id="3.10.100.10">
    <property type="entry name" value="Mannose-Binding Protein A, subunit A"/>
    <property type="match status" value="1"/>
</dbReference>
<reference evidence="3" key="1">
    <citation type="submission" date="2023-08" db="EMBL/GenBank/DDBJ databases">
        <title>Chromosome-level Genome Assembly of mud carp (Cirrhinus molitorella).</title>
        <authorList>
            <person name="Liu H."/>
        </authorList>
    </citation>
    <scope>NUCLEOTIDE SEQUENCE</scope>
    <source>
        <strain evidence="3">Prfri</strain>
        <tissue evidence="3">Muscle</tissue>
    </source>
</reference>
<accession>A0AA88Q7G1</accession>
<dbReference type="Pfam" id="PF00059">
    <property type="entry name" value="Lectin_C"/>
    <property type="match status" value="1"/>
</dbReference>
<dbReference type="InterPro" id="IPR033989">
    <property type="entry name" value="CD209-like_CTLD"/>
</dbReference>
<evidence type="ECO:0000313" key="3">
    <source>
        <dbReference type="EMBL" id="KAK2915706.1"/>
    </source>
</evidence>
<dbReference type="Proteomes" id="UP001187343">
    <property type="component" value="Unassembled WGS sequence"/>
</dbReference>
<dbReference type="InterPro" id="IPR001304">
    <property type="entry name" value="C-type_lectin-like"/>
</dbReference>
<keyword evidence="1" id="KW-0430">Lectin</keyword>
<evidence type="ECO:0000259" key="2">
    <source>
        <dbReference type="PROSITE" id="PS50041"/>
    </source>
</evidence>
<organism evidence="3 4">
    <name type="scientific">Cirrhinus molitorella</name>
    <name type="common">mud carp</name>
    <dbReference type="NCBI Taxonomy" id="172907"/>
    <lineage>
        <taxon>Eukaryota</taxon>
        <taxon>Metazoa</taxon>
        <taxon>Chordata</taxon>
        <taxon>Craniata</taxon>
        <taxon>Vertebrata</taxon>
        <taxon>Euteleostomi</taxon>
        <taxon>Actinopterygii</taxon>
        <taxon>Neopterygii</taxon>
        <taxon>Teleostei</taxon>
        <taxon>Ostariophysi</taxon>
        <taxon>Cypriniformes</taxon>
        <taxon>Cyprinidae</taxon>
        <taxon>Labeoninae</taxon>
        <taxon>Labeonini</taxon>
        <taxon>Cirrhinus</taxon>
    </lineage>
</organism>